<keyword evidence="3" id="KW-0479">Metal-binding</keyword>
<dbReference type="PANTHER" id="PTHR36923:SF3">
    <property type="entry name" value="FERREDOXIN"/>
    <property type="match status" value="1"/>
</dbReference>
<evidence type="ECO:0000256" key="4">
    <source>
        <dbReference type="ARBA" id="ARBA00022982"/>
    </source>
</evidence>
<protein>
    <recommendedName>
        <fullName evidence="10">Ferredoxin</fullName>
    </recommendedName>
</protein>
<evidence type="ECO:0000313" key="9">
    <source>
        <dbReference type="Proteomes" id="UP001500266"/>
    </source>
</evidence>
<keyword evidence="4" id="KW-0249">Electron transport</keyword>
<dbReference type="Proteomes" id="UP001500266">
    <property type="component" value="Unassembled WGS sequence"/>
</dbReference>
<keyword evidence="9" id="KW-1185">Reference proteome</keyword>
<accession>A0ABP7YW63</accession>
<dbReference type="SUPFAM" id="SSF54862">
    <property type="entry name" value="4Fe-4S ferredoxins"/>
    <property type="match status" value="1"/>
</dbReference>
<evidence type="ECO:0000313" key="8">
    <source>
        <dbReference type="EMBL" id="GAA4142169.1"/>
    </source>
</evidence>
<keyword evidence="5" id="KW-0408">Iron</keyword>
<keyword evidence="2" id="KW-0813">Transport</keyword>
<comment type="caution">
    <text evidence="8">The sequence shown here is derived from an EMBL/GenBank/DDBJ whole genome shotgun (WGS) entry which is preliminary data.</text>
</comment>
<evidence type="ECO:0000256" key="2">
    <source>
        <dbReference type="ARBA" id="ARBA00022448"/>
    </source>
</evidence>
<keyword evidence="6" id="KW-0411">Iron-sulfur</keyword>
<dbReference type="EMBL" id="BAABDO010000040">
    <property type="protein sequence ID" value="GAA4142169.1"/>
    <property type="molecule type" value="Genomic_DNA"/>
</dbReference>
<evidence type="ECO:0000256" key="6">
    <source>
        <dbReference type="ARBA" id="ARBA00023014"/>
    </source>
</evidence>
<sequence>MFLSIDADRCMGHGRCYSVAEGLLSDDEEGFVAQRGQTVEVPEGLLPDAREAVSACPERAISLREASRALGGAGADA</sequence>
<proteinExistence type="predicted"/>
<reference evidence="9" key="1">
    <citation type="journal article" date="2019" name="Int. J. Syst. Evol. Microbiol.">
        <title>The Global Catalogue of Microorganisms (GCM) 10K type strain sequencing project: providing services to taxonomists for standard genome sequencing and annotation.</title>
        <authorList>
            <consortium name="The Broad Institute Genomics Platform"/>
            <consortium name="The Broad Institute Genome Sequencing Center for Infectious Disease"/>
            <person name="Wu L."/>
            <person name="Ma J."/>
        </authorList>
    </citation>
    <scope>NUCLEOTIDE SEQUENCE [LARGE SCALE GENOMIC DNA]</scope>
    <source>
        <strain evidence="9">JCM 17316</strain>
    </source>
</reference>
<dbReference type="RefSeq" id="WP_345021927.1">
    <property type="nucleotide sequence ID" value="NZ_BAABDO010000040.1"/>
</dbReference>
<dbReference type="Pfam" id="PF13459">
    <property type="entry name" value="Fer4_15"/>
    <property type="match status" value="1"/>
</dbReference>
<dbReference type="Gene3D" id="3.30.70.20">
    <property type="match status" value="1"/>
</dbReference>
<name>A0ABP7YW63_9ACTN</name>
<evidence type="ECO:0000256" key="1">
    <source>
        <dbReference type="ARBA" id="ARBA00001927"/>
    </source>
</evidence>
<evidence type="ECO:0008006" key="10">
    <source>
        <dbReference type="Google" id="ProtNLM"/>
    </source>
</evidence>
<keyword evidence="7" id="KW-0003">3Fe-4S</keyword>
<dbReference type="PANTHER" id="PTHR36923">
    <property type="entry name" value="FERREDOXIN"/>
    <property type="match status" value="1"/>
</dbReference>
<evidence type="ECO:0000256" key="7">
    <source>
        <dbReference type="ARBA" id="ARBA00023291"/>
    </source>
</evidence>
<comment type="cofactor">
    <cofactor evidence="1">
        <name>[3Fe-4S] cluster</name>
        <dbReference type="ChEBI" id="CHEBI:21137"/>
    </cofactor>
</comment>
<organism evidence="8 9">
    <name type="scientific">Actinomadura keratinilytica</name>
    <dbReference type="NCBI Taxonomy" id="547461"/>
    <lineage>
        <taxon>Bacteria</taxon>
        <taxon>Bacillati</taxon>
        <taxon>Actinomycetota</taxon>
        <taxon>Actinomycetes</taxon>
        <taxon>Streptosporangiales</taxon>
        <taxon>Thermomonosporaceae</taxon>
        <taxon>Actinomadura</taxon>
    </lineage>
</organism>
<gene>
    <name evidence="8" type="ORF">GCM10022416_30860</name>
</gene>
<evidence type="ECO:0000256" key="3">
    <source>
        <dbReference type="ARBA" id="ARBA00022723"/>
    </source>
</evidence>
<dbReference type="InterPro" id="IPR051269">
    <property type="entry name" value="Fe-S_cluster_ET"/>
</dbReference>
<evidence type="ECO:0000256" key="5">
    <source>
        <dbReference type="ARBA" id="ARBA00023004"/>
    </source>
</evidence>